<reference evidence="1 2" key="1">
    <citation type="submission" date="2018-01" db="EMBL/GenBank/DDBJ databases">
        <title>Complete genome sequence of Bacteriovorax stolpii DSM12778.</title>
        <authorList>
            <person name="Tang B."/>
            <person name="Chang J."/>
        </authorList>
    </citation>
    <scope>NUCLEOTIDE SEQUENCE [LARGE SCALE GENOMIC DNA]</scope>
    <source>
        <strain evidence="1 2">DSM 12778</strain>
    </source>
</reference>
<proteinExistence type="predicted"/>
<protein>
    <submittedName>
        <fullName evidence="1">Uncharacterized protein</fullName>
    </submittedName>
</protein>
<dbReference type="KEGG" id="bsto:C0V70_03360"/>
<dbReference type="RefSeq" id="WP_102242456.1">
    <property type="nucleotide sequence ID" value="NZ_CP025704.1"/>
</dbReference>
<keyword evidence="2" id="KW-1185">Reference proteome</keyword>
<gene>
    <name evidence="1" type="ORF">C0V70_03360</name>
</gene>
<sequence>MASDDLIYNDQVLSSREADILGNSQKVDLSLLNPRPNDLWDSTVTNVDDQSEIAIRDNDVLSYEGSILSNTGLYRFNAIPTNGNKVYTIHLDKTLHTMLMRKNLLRALGYKIPAMKYLRKVTIQFNSKAAMESFLKREIPEATLGAADRWAATDLVKADQLTVTLKDVAVTEPNEYDFYNVSMGIPTQTINSRSLRALVIPYSLVDLYESVNKFSWVDGKIDNKSVILSHFTANDFATTVDDAVWMLNRLNKLSRADFQKIVADAQFPKEVELVLVEKLISRRNSLNKLFSLKTAEIAFNPKITMGSALREGKIIQKEYPDYASRFAYGDAESPLEQMRFFLYSKIQSNIIDNLVNKLNGEMSIFDLGEKRTEYFQKQFKEGLDHFVETGELLPIKVGAWYSPVVDVNLLLSRDIILGNYLGTDNLVQLADTFGASADVGMFAGIEGLGYDLAGSAKASVSLVRSYSHLKPVKNLKESLKEPYKNMFVGLLKRSLKEKFFSLSELQKLGEKADEAGSAKDEQKKRIEEMFAEIDKNLDVGESLIITDRLVPSASVRLNFNQGLIGAGIGVSGSVTVLKRIHLYKKSPKVLQIYDDSGFVRNVDISFTVSSYVNWLKVNAKLDRGHYNVNSYMVNLSTDLSENPNLFSNALGVYNVLKNKDFELLDKNNPPVKLDVQFKDRTRGLSLLFWRMKSLTGKTYYDLKAKDGVEGTYYSLEKDFLTGLNPEAFSKQLLNYYLAKEEVEDVRITEDGNRNPGESFFGRSHTQKLRYEASLDTNKRFAQKFLSLSDVKQGWGMSEKKVRKFMTKVNEKFQYPLFDIGQIDFKKLRLFNVGYHMNLYNKGIERLHSIKESEILPLEVKYKKERWCSEDDNRKRSAVCGDLWSLKSLIKKCPKSKNDEAMADCSVELFEKMMDDLDFNDFKKLIGEDSMYIYGTIDGFREKSEVLNDTLYSNTIGKIGSKQWNGPLDVVKDLLGLSGGEFSGGWIREGL</sequence>
<dbReference type="Proteomes" id="UP000235584">
    <property type="component" value="Chromosome"/>
</dbReference>
<evidence type="ECO:0000313" key="1">
    <source>
        <dbReference type="EMBL" id="AUN97161.1"/>
    </source>
</evidence>
<organism evidence="1 2">
    <name type="scientific">Bacteriovorax stolpii</name>
    <name type="common">Bdellovibrio stolpii</name>
    <dbReference type="NCBI Taxonomy" id="960"/>
    <lineage>
        <taxon>Bacteria</taxon>
        <taxon>Pseudomonadati</taxon>
        <taxon>Bdellovibrionota</taxon>
        <taxon>Bacteriovoracia</taxon>
        <taxon>Bacteriovoracales</taxon>
        <taxon>Bacteriovoracaceae</taxon>
        <taxon>Bacteriovorax</taxon>
    </lineage>
</organism>
<accession>A0A2K9NNR5</accession>
<name>A0A2K9NNR5_BACTC</name>
<dbReference type="AlphaFoldDB" id="A0A2K9NNR5"/>
<dbReference type="EMBL" id="CP025704">
    <property type="protein sequence ID" value="AUN97161.1"/>
    <property type="molecule type" value="Genomic_DNA"/>
</dbReference>
<evidence type="ECO:0000313" key="2">
    <source>
        <dbReference type="Proteomes" id="UP000235584"/>
    </source>
</evidence>